<accession>A0A2G9U210</accession>
<feature type="region of interest" description="Disordered" evidence="3">
    <location>
        <begin position="170"/>
        <end position="190"/>
    </location>
</feature>
<evidence type="ECO:0000313" key="6">
    <source>
        <dbReference type="Proteomes" id="UP000230423"/>
    </source>
</evidence>
<keyword evidence="1" id="KW-0547">Nucleotide-binding</keyword>
<evidence type="ECO:0000256" key="2">
    <source>
        <dbReference type="ARBA" id="ARBA00022840"/>
    </source>
</evidence>
<evidence type="ECO:0000259" key="4">
    <source>
        <dbReference type="SMART" id="SM01086"/>
    </source>
</evidence>
<evidence type="ECO:0000256" key="1">
    <source>
        <dbReference type="ARBA" id="ARBA00022741"/>
    </source>
</evidence>
<dbReference type="GO" id="GO:0005759">
    <property type="term" value="C:mitochondrial matrix"/>
    <property type="evidence" value="ECO:0007669"/>
    <property type="project" value="TreeGrafter"/>
</dbReference>
<dbReference type="PANTHER" id="PTHR48102">
    <property type="entry name" value="ATP-DEPENDENT CLP PROTEASE ATP-BINDING SUBUNIT CLPX-LIKE, MITOCHONDRIAL-RELATED"/>
    <property type="match status" value="1"/>
</dbReference>
<dbReference type="InterPro" id="IPR027417">
    <property type="entry name" value="P-loop_NTPase"/>
</dbReference>
<dbReference type="GO" id="GO:0005524">
    <property type="term" value="F:ATP binding"/>
    <property type="evidence" value="ECO:0007669"/>
    <property type="project" value="UniProtKB-KW"/>
</dbReference>
<sequence length="190" mass="21313">MWSRSARQVRKNDEQRFRVLGFGATFANVAEDLSSNDETIAGEKRNELLKQVDPSDLMQFGMVPELVGRFPVLVPFHALDERMLIRVLQEPRNNLISQAQRFFAMDNIELRFTRGAINELARRAFQRKTGARALRSILEAVLLQAKYECPGTGVHTVVITGSTVRGESEYRSLSSSSNKSPDTVVPTDSA</sequence>
<dbReference type="InterPro" id="IPR019489">
    <property type="entry name" value="Clp_ATPase_C"/>
</dbReference>
<dbReference type="PANTHER" id="PTHR48102:SF10">
    <property type="entry name" value="ATP-DEPENDENT CLP PROTEASE ATP-BINDING SUBUNIT CLPX"/>
    <property type="match status" value="1"/>
</dbReference>
<evidence type="ECO:0000313" key="5">
    <source>
        <dbReference type="EMBL" id="PIO64188.1"/>
    </source>
</evidence>
<evidence type="ECO:0000256" key="3">
    <source>
        <dbReference type="SAM" id="MobiDB-lite"/>
    </source>
</evidence>
<keyword evidence="2 5" id="KW-0067">ATP-binding</keyword>
<dbReference type="SUPFAM" id="SSF52540">
    <property type="entry name" value="P-loop containing nucleoside triphosphate hydrolases"/>
    <property type="match status" value="1"/>
</dbReference>
<feature type="compositionally biased region" description="Low complexity" evidence="3">
    <location>
        <begin position="171"/>
        <end position="180"/>
    </location>
</feature>
<dbReference type="SMART" id="SM01086">
    <property type="entry name" value="ClpB_D2-small"/>
    <property type="match status" value="1"/>
</dbReference>
<dbReference type="GO" id="GO:0016887">
    <property type="term" value="F:ATP hydrolysis activity"/>
    <property type="evidence" value="ECO:0007669"/>
    <property type="project" value="TreeGrafter"/>
</dbReference>
<keyword evidence="6" id="KW-1185">Reference proteome</keyword>
<gene>
    <name evidence="5" type="ORF">TELCIR_14191</name>
</gene>
<dbReference type="OrthoDB" id="1721884at2759"/>
<dbReference type="GO" id="GO:0008233">
    <property type="term" value="F:peptidase activity"/>
    <property type="evidence" value="ECO:0007669"/>
    <property type="project" value="UniProtKB-KW"/>
</dbReference>
<dbReference type="Gene3D" id="1.10.8.60">
    <property type="match status" value="1"/>
</dbReference>
<organism evidence="5 6">
    <name type="scientific">Teladorsagia circumcincta</name>
    <name type="common">Brown stomach worm</name>
    <name type="synonym">Ostertagia circumcincta</name>
    <dbReference type="NCBI Taxonomy" id="45464"/>
    <lineage>
        <taxon>Eukaryota</taxon>
        <taxon>Metazoa</taxon>
        <taxon>Ecdysozoa</taxon>
        <taxon>Nematoda</taxon>
        <taxon>Chromadorea</taxon>
        <taxon>Rhabditida</taxon>
        <taxon>Rhabditina</taxon>
        <taxon>Rhabditomorpha</taxon>
        <taxon>Strongyloidea</taxon>
        <taxon>Trichostrongylidae</taxon>
        <taxon>Teladorsagia</taxon>
    </lineage>
</organism>
<proteinExistence type="predicted"/>
<dbReference type="GO" id="GO:0051603">
    <property type="term" value="P:proteolysis involved in protein catabolic process"/>
    <property type="evidence" value="ECO:0007669"/>
    <property type="project" value="TreeGrafter"/>
</dbReference>
<keyword evidence="5" id="KW-0378">Hydrolase</keyword>
<keyword evidence="5" id="KW-0645">Protease</keyword>
<dbReference type="Gene3D" id="3.40.50.300">
    <property type="entry name" value="P-loop containing nucleotide triphosphate hydrolases"/>
    <property type="match status" value="1"/>
</dbReference>
<dbReference type="InterPro" id="IPR050052">
    <property type="entry name" value="ATP-dep_Clp_protease_ClpX"/>
</dbReference>
<dbReference type="AlphaFoldDB" id="A0A2G9U210"/>
<protein>
    <submittedName>
        <fullName evidence="5">ATP-dependent Clp protease ATP-binding subunit ClpX domain protein</fullName>
    </submittedName>
</protein>
<dbReference type="Proteomes" id="UP000230423">
    <property type="component" value="Unassembled WGS sequence"/>
</dbReference>
<dbReference type="Pfam" id="PF10431">
    <property type="entry name" value="ClpB_D2-small"/>
    <property type="match status" value="1"/>
</dbReference>
<name>A0A2G9U210_TELCI</name>
<dbReference type="EMBL" id="KZ350141">
    <property type="protein sequence ID" value="PIO64188.1"/>
    <property type="molecule type" value="Genomic_DNA"/>
</dbReference>
<dbReference type="FunFam" id="1.10.8.60:FF:000138">
    <property type="entry name" value="ATP-dependent Clp protease ATP-binding subunit ClpX"/>
    <property type="match status" value="1"/>
</dbReference>
<feature type="domain" description="Clp ATPase C-terminal" evidence="4">
    <location>
        <begin position="79"/>
        <end position="170"/>
    </location>
</feature>
<reference evidence="5 6" key="1">
    <citation type="submission" date="2015-09" db="EMBL/GenBank/DDBJ databases">
        <title>Draft genome of the parasitic nematode Teladorsagia circumcincta isolate WARC Sus (inbred).</title>
        <authorList>
            <person name="Mitreva M."/>
        </authorList>
    </citation>
    <scope>NUCLEOTIDE SEQUENCE [LARGE SCALE GENOMIC DNA]</scope>
    <source>
        <strain evidence="5 6">S</strain>
    </source>
</reference>